<organism evidence="2 3">
    <name type="scientific">Nostoc flagelliforme FACHB-838</name>
    <dbReference type="NCBI Taxonomy" id="2692904"/>
    <lineage>
        <taxon>Bacteria</taxon>
        <taxon>Bacillati</taxon>
        <taxon>Cyanobacteriota</taxon>
        <taxon>Cyanophyceae</taxon>
        <taxon>Nostocales</taxon>
        <taxon>Nostocaceae</taxon>
        <taxon>Nostoc</taxon>
    </lineage>
</organism>
<feature type="transmembrane region" description="Helical" evidence="1">
    <location>
        <begin position="34"/>
        <end position="55"/>
    </location>
</feature>
<evidence type="ECO:0000313" key="2">
    <source>
        <dbReference type="EMBL" id="MBD2531918.1"/>
    </source>
</evidence>
<gene>
    <name evidence="2" type="ORF">H6G97_20945</name>
</gene>
<sequence>MHAFNFLSNAVGGALMNVGVSGIVGQVMGVGVALAFHPALILLGVVVGGMSIAMIREINQQYEEPRHLYLVVDNTRRF</sequence>
<accession>A0ABR8DS08</accession>
<evidence type="ECO:0000313" key="3">
    <source>
        <dbReference type="Proteomes" id="UP000623440"/>
    </source>
</evidence>
<comment type="caution">
    <text evidence="2">The sequence shown here is derived from an EMBL/GenBank/DDBJ whole genome shotgun (WGS) entry which is preliminary data.</text>
</comment>
<protein>
    <submittedName>
        <fullName evidence="2">Uncharacterized protein</fullName>
    </submittedName>
</protein>
<feature type="transmembrane region" description="Helical" evidence="1">
    <location>
        <begin position="7"/>
        <end position="28"/>
    </location>
</feature>
<keyword evidence="3" id="KW-1185">Reference proteome</keyword>
<dbReference type="Proteomes" id="UP000623440">
    <property type="component" value="Unassembled WGS sequence"/>
</dbReference>
<keyword evidence="1" id="KW-1133">Transmembrane helix</keyword>
<keyword evidence="1" id="KW-0472">Membrane</keyword>
<reference evidence="2 3" key="1">
    <citation type="journal article" date="2020" name="ISME J.">
        <title>Comparative genomics reveals insights into cyanobacterial evolution and habitat adaptation.</title>
        <authorList>
            <person name="Chen M.Y."/>
            <person name="Teng W.K."/>
            <person name="Zhao L."/>
            <person name="Hu C.X."/>
            <person name="Zhou Y.K."/>
            <person name="Han B.P."/>
            <person name="Song L.R."/>
            <person name="Shu W.S."/>
        </authorList>
    </citation>
    <scope>NUCLEOTIDE SEQUENCE [LARGE SCALE GENOMIC DNA]</scope>
    <source>
        <strain evidence="2 3">FACHB-838</strain>
    </source>
</reference>
<dbReference type="EMBL" id="JACJSI010000044">
    <property type="protein sequence ID" value="MBD2531918.1"/>
    <property type="molecule type" value="Genomic_DNA"/>
</dbReference>
<keyword evidence="1" id="KW-0812">Transmembrane</keyword>
<dbReference type="RefSeq" id="WP_190942577.1">
    <property type="nucleotide sequence ID" value="NZ_JACJSI010000044.1"/>
</dbReference>
<evidence type="ECO:0000256" key="1">
    <source>
        <dbReference type="SAM" id="Phobius"/>
    </source>
</evidence>
<name>A0ABR8DS08_9NOSO</name>
<proteinExistence type="predicted"/>